<feature type="transmembrane region" description="Helical" evidence="2">
    <location>
        <begin position="1038"/>
        <end position="1056"/>
    </location>
</feature>
<feature type="transmembrane region" description="Helical" evidence="2">
    <location>
        <begin position="1251"/>
        <end position="1273"/>
    </location>
</feature>
<feature type="transmembrane region" description="Helical" evidence="2">
    <location>
        <begin position="1013"/>
        <end position="1031"/>
    </location>
</feature>
<feature type="transmembrane region" description="Helical" evidence="2">
    <location>
        <begin position="592"/>
        <end position="613"/>
    </location>
</feature>
<feature type="transmembrane region" description="Helical" evidence="2">
    <location>
        <begin position="1491"/>
        <end position="1511"/>
    </location>
</feature>
<evidence type="ECO:0000313" key="3">
    <source>
        <dbReference type="EMBL" id="QTE30540.1"/>
    </source>
</evidence>
<feature type="compositionally biased region" description="Pro residues" evidence="1">
    <location>
        <begin position="128"/>
        <end position="158"/>
    </location>
</feature>
<keyword evidence="2" id="KW-0472">Membrane</keyword>
<feature type="transmembrane region" description="Helical" evidence="2">
    <location>
        <begin position="1227"/>
        <end position="1245"/>
    </location>
</feature>
<feature type="transmembrane region" description="Helical" evidence="2">
    <location>
        <begin position="1138"/>
        <end position="1155"/>
    </location>
</feature>
<feature type="transmembrane region" description="Helical" evidence="2">
    <location>
        <begin position="895"/>
        <end position="917"/>
    </location>
</feature>
<feature type="transmembrane region" description="Helical" evidence="2">
    <location>
        <begin position="937"/>
        <end position="970"/>
    </location>
</feature>
<feature type="transmembrane region" description="Helical" evidence="2">
    <location>
        <begin position="982"/>
        <end position="1001"/>
    </location>
</feature>
<feature type="region of interest" description="Disordered" evidence="1">
    <location>
        <begin position="95"/>
        <end position="167"/>
    </location>
</feature>
<feature type="transmembrane region" description="Helical" evidence="2">
    <location>
        <begin position="179"/>
        <end position="205"/>
    </location>
</feature>
<feature type="transmembrane region" description="Helical" evidence="2">
    <location>
        <begin position="863"/>
        <end position="883"/>
    </location>
</feature>
<feature type="transmembrane region" description="Helical" evidence="2">
    <location>
        <begin position="1408"/>
        <end position="1429"/>
    </location>
</feature>
<evidence type="ECO:0000313" key="4">
    <source>
        <dbReference type="Proteomes" id="UP000663937"/>
    </source>
</evidence>
<feature type="transmembrane region" description="Helical" evidence="2">
    <location>
        <begin position="1354"/>
        <end position="1374"/>
    </location>
</feature>
<dbReference type="EMBL" id="CP071868">
    <property type="protein sequence ID" value="QTE30540.1"/>
    <property type="molecule type" value="Genomic_DNA"/>
</dbReference>
<feature type="transmembrane region" description="Helical" evidence="2">
    <location>
        <begin position="1462"/>
        <end position="1485"/>
    </location>
</feature>
<keyword evidence="2" id="KW-1133">Transmembrane helix</keyword>
<feature type="transmembrane region" description="Helical" evidence="2">
    <location>
        <begin position="620"/>
        <end position="639"/>
    </location>
</feature>
<feature type="transmembrane region" description="Helical" evidence="2">
    <location>
        <begin position="1435"/>
        <end position="1455"/>
    </location>
</feature>
<feature type="transmembrane region" description="Helical" evidence="2">
    <location>
        <begin position="729"/>
        <end position="747"/>
    </location>
</feature>
<feature type="transmembrane region" description="Helical" evidence="2">
    <location>
        <begin position="830"/>
        <end position="851"/>
    </location>
</feature>
<keyword evidence="2" id="KW-0812">Transmembrane</keyword>
<feature type="transmembrane region" description="Helical" evidence="2">
    <location>
        <begin position="806"/>
        <end position="823"/>
    </location>
</feature>
<feature type="transmembrane region" description="Helical" evidence="2">
    <location>
        <begin position="1380"/>
        <end position="1396"/>
    </location>
</feature>
<sequence>MSEAGGPLVATGWYPDPMRRAALRQWSGSGWTARVSDGHSTWDDPRPVRRALVAADLDALRFVENVFLPEALAQGADTPARQLALLAELTTEARRGAAPAPARPAPAAASPALPHQGNADTWVAHPGIPHPGLPHPAVPRPAAPPAGRPPRPAAPGPARPRSAAARWSARARRRAGSDLALHGLAYLGVLLLFIGVFGLVAFAFADVTPGLRPVAELACASVPFAAARLLRARGATVAAQALEIAGGLLLPVLLITSMVDGSGLPPDLAGGALVVALTLGCAALSVALAAWAHRHPASGVRFAVAPAVWFAVAAATLGAGRAVPQGRDVAVPTAWQVCAVSAALVLTLAAGRRWPSSALAAAALRAGVSGTVVLAVLAAVTGAAQGWPGPAVAGAGIALLVALVLLRPVVPAPMIDVVAPGWWALVGLALAPSLPAGALAALLAAGFLALLEHAHARGARAAALVLPGAGLAVCLAVAAPDPGWAAALYAGLAAWALARRTRPLGGRGGARVLDLAAAALPAASVLALATAADGWVALAAAAALVLTATVPARWPVLRRHAADQFWPRWWRGAVPTVAAGALVAWPPSTTSAQAWLVAGVLVALAGAAAVGPLAPPARTWAVVALAAGAWLVACDAGALGDPVRGIVLAAAALALVALAHLRARPAGAAIGLAGHATALLALALAGAGWPLVVVVALATAGCAVTAVAADGGRSPVGATLAGVGRPLTFVPWAAVAAGLPAVVVGGLDSAGLLAADDPWTAAVLAVVALGYALVTRAPVAPRCAATLAWAAFALALAAAGSAWAPWPAVVGLGAVIAAPALIAAPRRAAVMGWTAWVAMAPFAGLVAHLLVPPFAALPGATQVAATLTVVGGALLVGSAAADLRGSRWVPRPRPLHAWLVPPATVGALGLAGALALLAAGGALDAAGSGPLPGAGLITLGVAAILLAVGVLARAGALAGAAAVVGWFAALELAGPTLGARPLVAVVAAAALVATAQTLHGLTAERGWWSRWDAPVLIAAAPVALTALAAAADGDRFTSTFALVGLLVAGVAVQLRARAALAEVLGWTGATLVLVGAGAAGAGWLALTLAALATVHTGLAVRAADPGSRTVRQLTGVAAAVAAWVAALDWFAWSTQAGVDATAVGAGAVAVVAAALTRAGRTDRSWSATWGGAAAAVLLVAVGTSLRPAGLGADDVAPGGWVMLGLVGLTAALAGSARPFRAPWLRDACAGSALAALLVALDWLQAGDATRAATLAALVATLALGQLALGQLAVAQLAVREPAAGQLATGQLTPARRGRAAHWVRPAGVLGVAAVGVAALLGLAALPDAGPLVPVLAAAAVQVAAAGVRRRSIGLQLLAPALACVAWLLFVADVVGGGPQWYSVAIGLTLLAVAALWRRDRRGRGLPVAAAEVVAIELTGLAFVVSASLVQAVTQSVAHALVAAALGIAIAVWGVGSRVRRRVAAGTVVLLTSVVLLVAAPLVALLPAWGGAWVWILIAVAGLAAVLATTLIERGRAMVTTTRGRLGRATAGWE</sequence>
<evidence type="ECO:0000256" key="1">
    <source>
        <dbReference type="SAM" id="MobiDB-lite"/>
    </source>
</evidence>
<feature type="transmembrane region" description="Helical" evidence="2">
    <location>
        <begin position="1167"/>
        <end position="1185"/>
    </location>
</feature>
<feature type="transmembrane region" description="Helical" evidence="2">
    <location>
        <begin position="1113"/>
        <end position="1132"/>
    </location>
</feature>
<feature type="compositionally biased region" description="Low complexity" evidence="1">
    <location>
        <begin position="95"/>
        <end position="114"/>
    </location>
</feature>
<feature type="transmembrane region" description="Helical" evidence="2">
    <location>
        <begin position="422"/>
        <end position="450"/>
    </location>
</feature>
<feature type="transmembrane region" description="Helical" evidence="2">
    <location>
        <begin position="668"/>
        <end position="685"/>
    </location>
</feature>
<feature type="transmembrane region" description="Helical" evidence="2">
    <location>
        <begin position="268"/>
        <end position="291"/>
    </location>
</feature>
<feature type="transmembrane region" description="Helical" evidence="2">
    <location>
        <begin position="569"/>
        <end position="586"/>
    </location>
</feature>
<feature type="transmembrane region" description="Helical" evidence="2">
    <location>
        <begin position="645"/>
        <end position="661"/>
    </location>
</feature>
<feature type="transmembrane region" description="Helical" evidence="2">
    <location>
        <begin position="362"/>
        <end position="384"/>
    </location>
</feature>
<accession>A0A8A4ZEX6</accession>
<protein>
    <recommendedName>
        <fullName evidence="5">DUF2510 domain-containing protein</fullName>
    </recommendedName>
</protein>
<feature type="transmembrane region" description="Helical" evidence="2">
    <location>
        <begin position="303"/>
        <end position="323"/>
    </location>
</feature>
<feature type="transmembrane region" description="Helical" evidence="2">
    <location>
        <begin position="1068"/>
        <end position="1092"/>
    </location>
</feature>
<feature type="transmembrane region" description="Helical" evidence="2">
    <location>
        <begin position="759"/>
        <end position="776"/>
    </location>
</feature>
<keyword evidence="4" id="KW-1185">Reference proteome</keyword>
<dbReference type="KEGG" id="psic:J4E96_06070"/>
<feature type="transmembrane region" description="Helical" evidence="2">
    <location>
        <begin position="390"/>
        <end position="410"/>
    </location>
</feature>
<feature type="transmembrane region" description="Helical" evidence="2">
    <location>
        <begin position="783"/>
        <end position="800"/>
    </location>
</feature>
<feature type="transmembrane region" description="Helical" evidence="2">
    <location>
        <begin position="691"/>
        <end position="709"/>
    </location>
</feature>
<feature type="transmembrane region" description="Helical" evidence="2">
    <location>
        <begin position="237"/>
        <end position="256"/>
    </location>
</feature>
<proteinExistence type="predicted"/>
<feature type="transmembrane region" description="Helical" evidence="2">
    <location>
        <begin position="535"/>
        <end position="557"/>
    </location>
</feature>
<evidence type="ECO:0008006" key="5">
    <source>
        <dbReference type="Google" id="ProtNLM"/>
    </source>
</evidence>
<organism evidence="3 4">
    <name type="scientific">Pengzhenrongella sicca</name>
    <dbReference type="NCBI Taxonomy" id="2819238"/>
    <lineage>
        <taxon>Bacteria</taxon>
        <taxon>Bacillati</taxon>
        <taxon>Actinomycetota</taxon>
        <taxon>Actinomycetes</taxon>
        <taxon>Micrococcales</taxon>
        <taxon>Pengzhenrongella</taxon>
    </lineage>
</organism>
<reference evidence="3" key="1">
    <citation type="submission" date="2021-03" db="EMBL/GenBank/DDBJ databases">
        <title>Pengzhenrongella sicca gen. nov., sp. nov., a new member of suborder Micrococcineae isolated from High-Arctic tundra soil.</title>
        <authorList>
            <person name="Peng F."/>
        </authorList>
    </citation>
    <scope>NUCLEOTIDE SEQUENCE</scope>
    <source>
        <strain evidence="3">LRZ-2</strain>
    </source>
</reference>
<name>A0A8A4ZEX6_9MICO</name>
<feature type="transmembrane region" description="Helical" evidence="2">
    <location>
        <begin position="1306"/>
        <end position="1325"/>
    </location>
</feature>
<gene>
    <name evidence="3" type="ORF">J4E96_06070</name>
</gene>
<feature type="transmembrane region" description="Helical" evidence="2">
    <location>
        <begin position="1331"/>
        <end position="1347"/>
    </location>
</feature>
<dbReference type="Proteomes" id="UP000663937">
    <property type="component" value="Chromosome"/>
</dbReference>
<evidence type="ECO:0000256" key="2">
    <source>
        <dbReference type="SAM" id="Phobius"/>
    </source>
</evidence>
<feature type="transmembrane region" description="Helical" evidence="2">
    <location>
        <begin position="1197"/>
        <end position="1215"/>
    </location>
</feature>
<dbReference type="RefSeq" id="WP_227424880.1">
    <property type="nucleotide sequence ID" value="NZ_CP071868.1"/>
</dbReference>